<evidence type="ECO:0000313" key="12">
    <source>
        <dbReference type="EMBL" id="GLY66046.1"/>
    </source>
</evidence>
<evidence type="ECO:0000313" key="13">
    <source>
        <dbReference type="Proteomes" id="UP001165136"/>
    </source>
</evidence>
<evidence type="ECO:0000256" key="3">
    <source>
        <dbReference type="ARBA" id="ARBA00010088"/>
    </source>
</evidence>
<evidence type="ECO:0000259" key="11">
    <source>
        <dbReference type="Pfam" id="PF00561"/>
    </source>
</evidence>
<keyword evidence="4 8" id="KW-0031">Aminopeptidase</keyword>
<reference evidence="12" key="1">
    <citation type="submission" date="2023-03" db="EMBL/GenBank/DDBJ databases">
        <title>Amycolatopsis taiwanensis NBRC 103393.</title>
        <authorList>
            <person name="Ichikawa N."/>
            <person name="Sato H."/>
            <person name="Tonouchi N."/>
        </authorList>
    </citation>
    <scope>NUCLEOTIDE SEQUENCE</scope>
    <source>
        <strain evidence="12">NBRC 103393</strain>
    </source>
</reference>
<keyword evidence="13" id="KW-1185">Reference proteome</keyword>
<comment type="caution">
    <text evidence="12">The sequence shown here is derived from an EMBL/GenBank/DDBJ whole genome shotgun (WGS) entry which is preliminary data.</text>
</comment>
<feature type="domain" description="AB hydrolase-1" evidence="11">
    <location>
        <begin position="29"/>
        <end position="294"/>
    </location>
</feature>
<keyword evidence="6 8" id="KW-0645">Protease</keyword>
<organism evidence="12 13">
    <name type="scientific">Amycolatopsis taiwanensis</name>
    <dbReference type="NCBI Taxonomy" id="342230"/>
    <lineage>
        <taxon>Bacteria</taxon>
        <taxon>Bacillati</taxon>
        <taxon>Actinomycetota</taxon>
        <taxon>Actinomycetes</taxon>
        <taxon>Pseudonocardiales</taxon>
        <taxon>Pseudonocardiaceae</taxon>
        <taxon>Amycolatopsis</taxon>
    </lineage>
</organism>
<evidence type="ECO:0000256" key="8">
    <source>
        <dbReference type="PIRNR" id="PIRNR006431"/>
    </source>
</evidence>
<evidence type="ECO:0000256" key="2">
    <source>
        <dbReference type="ARBA" id="ARBA00004496"/>
    </source>
</evidence>
<gene>
    <name evidence="12" type="primary">pip</name>
    <name evidence="12" type="ORF">Atai01_26650</name>
</gene>
<feature type="active site" description="Nucleophile" evidence="9">
    <location>
        <position position="109"/>
    </location>
</feature>
<dbReference type="InterPro" id="IPR029058">
    <property type="entry name" value="AB_hydrolase_fold"/>
</dbReference>
<dbReference type="PANTHER" id="PTHR43722:SF1">
    <property type="entry name" value="PROLINE IMINOPEPTIDASE"/>
    <property type="match status" value="1"/>
</dbReference>
<proteinExistence type="inferred from homology"/>
<dbReference type="InterPro" id="IPR005944">
    <property type="entry name" value="Pro_iminopeptidase"/>
</dbReference>
<evidence type="ECO:0000256" key="10">
    <source>
        <dbReference type="RuleBase" id="RU003421"/>
    </source>
</evidence>
<comment type="subcellular location">
    <subcellularLocation>
        <location evidence="2 8">Cytoplasm</location>
    </subcellularLocation>
</comment>
<dbReference type="NCBIfam" id="TIGR01249">
    <property type="entry name" value="pro_imino_pep_1"/>
    <property type="match status" value="1"/>
</dbReference>
<dbReference type="GO" id="GO:0006508">
    <property type="term" value="P:proteolysis"/>
    <property type="evidence" value="ECO:0007669"/>
    <property type="project" value="UniProtKB-KW"/>
</dbReference>
<accession>A0A9W6QZZ2</accession>
<dbReference type="RefSeq" id="WP_285486989.1">
    <property type="nucleotide sequence ID" value="NZ_BSTI01000005.1"/>
</dbReference>
<evidence type="ECO:0000256" key="4">
    <source>
        <dbReference type="ARBA" id="ARBA00022438"/>
    </source>
</evidence>
<evidence type="ECO:0000256" key="9">
    <source>
        <dbReference type="PIRSR" id="PIRSR006431-1"/>
    </source>
</evidence>
<dbReference type="EMBL" id="BSTI01000005">
    <property type="protein sequence ID" value="GLY66046.1"/>
    <property type="molecule type" value="Genomic_DNA"/>
</dbReference>
<evidence type="ECO:0000256" key="1">
    <source>
        <dbReference type="ARBA" id="ARBA00001585"/>
    </source>
</evidence>
<dbReference type="SUPFAM" id="SSF53474">
    <property type="entry name" value="alpha/beta-Hydrolases"/>
    <property type="match status" value="1"/>
</dbReference>
<dbReference type="Pfam" id="PF00561">
    <property type="entry name" value="Abhydrolase_1"/>
    <property type="match status" value="1"/>
</dbReference>
<dbReference type="Proteomes" id="UP001165136">
    <property type="component" value="Unassembled WGS sequence"/>
</dbReference>
<dbReference type="GO" id="GO:0004177">
    <property type="term" value="F:aminopeptidase activity"/>
    <property type="evidence" value="ECO:0007669"/>
    <property type="project" value="UniProtKB-UniRule"/>
</dbReference>
<dbReference type="PRINTS" id="PR00793">
    <property type="entry name" value="PROAMNOPTASE"/>
</dbReference>
<feature type="active site" description="Proton donor" evidence="9">
    <location>
        <position position="294"/>
    </location>
</feature>
<dbReference type="GO" id="GO:0005737">
    <property type="term" value="C:cytoplasm"/>
    <property type="evidence" value="ECO:0007669"/>
    <property type="project" value="UniProtKB-SubCell"/>
</dbReference>
<protein>
    <recommendedName>
        <fullName evidence="8 10">Proline iminopeptidase</fullName>
        <shortName evidence="8">PIP</shortName>
        <ecNumber evidence="8 10">3.4.11.5</ecNumber>
    </recommendedName>
    <alternativeName>
        <fullName evidence="8">Prolyl aminopeptidase</fullName>
    </alternativeName>
</protein>
<dbReference type="PIRSF" id="PIRSF006431">
    <property type="entry name" value="Pept_S33"/>
    <property type="match status" value="1"/>
</dbReference>
<keyword evidence="5 8" id="KW-0963">Cytoplasm</keyword>
<dbReference type="AlphaFoldDB" id="A0A9W6QZZ2"/>
<dbReference type="PRINTS" id="PR00111">
    <property type="entry name" value="ABHYDROLASE"/>
</dbReference>
<dbReference type="InterPro" id="IPR002410">
    <property type="entry name" value="Peptidase_S33"/>
</dbReference>
<name>A0A9W6QZZ2_9PSEU</name>
<dbReference type="PANTHER" id="PTHR43722">
    <property type="entry name" value="PROLINE IMINOPEPTIDASE"/>
    <property type="match status" value="1"/>
</dbReference>
<evidence type="ECO:0000256" key="7">
    <source>
        <dbReference type="ARBA" id="ARBA00022801"/>
    </source>
</evidence>
<dbReference type="Gene3D" id="3.40.50.1820">
    <property type="entry name" value="alpha/beta hydrolase"/>
    <property type="match status" value="1"/>
</dbReference>
<sequence>MTEPYACGMLDVGDGNQVYWETCGNPDGKPLVVLHGGPGQGCHQRMRDAFDGQRYRIVLYDQRGCGRSTPSAADPATDMGVNTTTHLVADLELLRAHLGIDRWLLRGGSWGCTLALAYALRYPHRVSEIVLSAISTSRHREIDWLYGGVSRFFPEEHERFVACAGSANSAASNVVAAYDRLLGHPDRDVRVRAATAWARWEETVLSLEPSARPTSFGGPVDDDLLALVRICAHYYANHAWLADGELIRDAGRLAGIPGVLVHGRLDLSCPVATAYELANAWPGAELFVCDESGHRSSPAKSECVRDALTRFADRR</sequence>
<comment type="similarity">
    <text evidence="3 8 10">Belongs to the peptidase S33 family.</text>
</comment>
<evidence type="ECO:0000256" key="6">
    <source>
        <dbReference type="ARBA" id="ARBA00022670"/>
    </source>
</evidence>
<dbReference type="EC" id="3.4.11.5" evidence="8 10"/>
<keyword evidence="7 8" id="KW-0378">Hydrolase</keyword>
<feature type="active site" evidence="9">
    <location>
        <position position="266"/>
    </location>
</feature>
<dbReference type="InterPro" id="IPR000073">
    <property type="entry name" value="AB_hydrolase_1"/>
</dbReference>
<evidence type="ECO:0000256" key="5">
    <source>
        <dbReference type="ARBA" id="ARBA00022490"/>
    </source>
</evidence>
<comment type="catalytic activity">
    <reaction evidence="1 8 10">
        <text>Release of N-terminal proline from a peptide.</text>
        <dbReference type="EC" id="3.4.11.5"/>
    </reaction>
</comment>